<dbReference type="InterPro" id="IPR003447">
    <property type="entry name" value="FEMABX"/>
</dbReference>
<reference evidence="7 8" key="1">
    <citation type="journal article" date="2015" name="Nature">
        <title>rRNA introns, odd ribosomes, and small enigmatic genomes across a large radiation of phyla.</title>
        <authorList>
            <person name="Brown C.T."/>
            <person name="Hug L.A."/>
            <person name="Thomas B.C."/>
            <person name="Sharon I."/>
            <person name="Castelle C.J."/>
            <person name="Singh A."/>
            <person name="Wilkins M.J."/>
            <person name="Williams K.H."/>
            <person name="Banfield J.F."/>
        </authorList>
    </citation>
    <scope>NUCLEOTIDE SEQUENCE [LARGE SCALE GENOMIC DNA]</scope>
</reference>
<keyword evidence="6" id="KW-0961">Cell wall biogenesis/degradation</keyword>
<evidence type="ECO:0000313" key="7">
    <source>
        <dbReference type="EMBL" id="KKQ92972.1"/>
    </source>
</evidence>
<keyword evidence="3" id="KW-0133">Cell shape</keyword>
<dbReference type="InterPro" id="IPR050644">
    <property type="entry name" value="PG_Glycine_Bridge_Synth"/>
</dbReference>
<dbReference type="PATRIC" id="fig|1618345.3.peg.1194"/>
<protein>
    <submittedName>
        <fullName evidence="7">Methicillin resistance protein</fullName>
    </submittedName>
</protein>
<evidence type="ECO:0000256" key="1">
    <source>
        <dbReference type="ARBA" id="ARBA00009943"/>
    </source>
</evidence>
<gene>
    <name evidence="7" type="ORF">UT18_C0031G0002</name>
</gene>
<dbReference type="GO" id="GO:0016755">
    <property type="term" value="F:aminoacyltransferase activity"/>
    <property type="evidence" value="ECO:0007669"/>
    <property type="project" value="InterPro"/>
</dbReference>
<dbReference type="SUPFAM" id="SSF55729">
    <property type="entry name" value="Acyl-CoA N-acyltransferases (Nat)"/>
    <property type="match status" value="1"/>
</dbReference>
<dbReference type="STRING" id="1618345.UT18_C0031G0002"/>
<comment type="caution">
    <text evidence="7">The sequence shown here is derived from an EMBL/GenBank/DDBJ whole genome shotgun (WGS) entry which is preliminary data.</text>
</comment>
<keyword evidence="2" id="KW-0808">Transferase</keyword>
<sequence>MTEAEVIKTFHETKNLFQSNVWQKFQEPLGRDAYRIKINNLEVLVIRYALFNKWTYLFVPKGPINISDAILNELLLEIGKISKKSDVFLRIEPPTDAKNDLKAVRKKGFKIVTEKSLLSRQISPENTLLMDLTLTEEEILAQMKPKGRYNIRLAQRKGVSIKTTTDPKDIRIYVDLLEELEGRGKYFGHPEKYYFKQFEALTGADAGKIYISYINDIPISAAIMGYAGEVATYLHGASSNYHREVMAPYLIQWQAIVDAKNDGFKVYDFWGISPENQNKHRLSSITDFKLKFGGIRVCDIGSFDFIFNKKIYKSLTMVNNLRKIIKR</sequence>
<dbReference type="Gene3D" id="3.40.630.30">
    <property type="match status" value="2"/>
</dbReference>
<dbReference type="Proteomes" id="UP000034207">
    <property type="component" value="Unassembled WGS sequence"/>
</dbReference>
<dbReference type="PANTHER" id="PTHR36174">
    <property type="entry name" value="LIPID II:GLYCINE GLYCYLTRANSFERASE"/>
    <property type="match status" value="1"/>
</dbReference>
<dbReference type="PROSITE" id="PS51191">
    <property type="entry name" value="FEMABX"/>
    <property type="match status" value="1"/>
</dbReference>
<proteinExistence type="inferred from homology"/>
<dbReference type="Pfam" id="PF02388">
    <property type="entry name" value="FemAB"/>
    <property type="match status" value="1"/>
</dbReference>
<dbReference type="PANTHER" id="PTHR36174:SF1">
    <property type="entry name" value="LIPID II:GLYCINE GLYCYLTRANSFERASE"/>
    <property type="match status" value="1"/>
</dbReference>
<dbReference type="GO" id="GO:0009252">
    <property type="term" value="P:peptidoglycan biosynthetic process"/>
    <property type="evidence" value="ECO:0007669"/>
    <property type="project" value="UniProtKB-KW"/>
</dbReference>
<evidence type="ECO:0000256" key="2">
    <source>
        <dbReference type="ARBA" id="ARBA00022679"/>
    </source>
</evidence>
<comment type="similarity">
    <text evidence="1">Belongs to the FemABX family.</text>
</comment>
<evidence type="ECO:0000256" key="3">
    <source>
        <dbReference type="ARBA" id="ARBA00022960"/>
    </source>
</evidence>
<dbReference type="GO" id="GO:0008360">
    <property type="term" value="P:regulation of cell shape"/>
    <property type="evidence" value="ECO:0007669"/>
    <property type="project" value="UniProtKB-KW"/>
</dbReference>
<evidence type="ECO:0000256" key="4">
    <source>
        <dbReference type="ARBA" id="ARBA00022984"/>
    </source>
</evidence>
<dbReference type="AlphaFoldDB" id="A0A0G0LPH3"/>
<organism evidence="7 8">
    <name type="scientific">candidate division CPR2 bacterium GW2011_GWC2_39_10</name>
    <dbReference type="NCBI Taxonomy" id="1618345"/>
    <lineage>
        <taxon>Bacteria</taxon>
        <taxon>Bacteria division CPR2</taxon>
    </lineage>
</organism>
<evidence type="ECO:0000256" key="6">
    <source>
        <dbReference type="ARBA" id="ARBA00023316"/>
    </source>
</evidence>
<name>A0A0G0LPH3_UNCC2</name>
<evidence type="ECO:0000256" key="5">
    <source>
        <dbReference type="ARBA" id="ARBA00023315"/>
    </source>
</evidence>
<accession>A0A0G0LPH3</accession>
<dbReference type="GO" id="GO:0071555">
    <property type="term" value="P:cell wall organization"/>
    <property type="evidence" value="ECO:0007669"/>
    <property type="project" value="UniProtKB-KW"/>
</dbReference>
<keyword evidence="5" id="KW-0012">Acyltransferase</keyword>
<dbReference type="InterPro" id="IPR016181">
    <property type="entry name" value="Acyl_CoA_acyltransferase"/>
</dbReference>
<keyword evidence="4" id="KW-0573">Peptidoglycan synthesis</keyword>
<evidence type="ECO:0000313" key="8">
    <source>
        <dbReference type="Proteomes" id="UP000034207"/>
    </source>
</evidence>
<dbReference type="EMBL" id="LBVV01000031">
    <property type="protein sequence ID" value="KKQ92972.1"/>
    <property type="molecule type" value="Genomic_DNA"/>
</dbReference>